<reference evidence="3" key="1">
    <citation type="submission" date="2014-09" db="EMBL/GenBank/DDBJ databases">
        <authorList>
            <person name="Gomez-Valero L."/>
        </authorList>
    </citation>
    <scope>NUCLEOTIDE SEQUENCE [LARGE SCALE GENOMIC DNA]</scope>
    <source>
        <strain evidence="3">ATCC33218</strain>
    </source>
</reference>
<dbReference type="OrthoDB" id="5643721at2"/>
<organism evidence="1 3">
    <name type="scientific">Legionella micdadei</name>
    <name type="common">Tatlockia micdadei</name>
    <dbReference type="NCBI Taxonomy" id="451"/>
    <lineage>
        <taxon>Bacteria</taxon>
        <taxon>Pseudomonadati</taxon>
        <taxon>Pseudomonadota</taxon>
        <taxon>Gammaproteobacteria</taxon>
        <taxon>Legionellales</taxon>
        <taxon>Legionellaceae</taxon>
        <taxon>Legionella</taxon>
    </lineage>
</organism>
<dbReference type="EMBL" id="LN614830">
    <property type="protein sequence ID" value="CEG62161.1"/>
    <property type="molecule type" value="Genomic_DNA"/>
</dbReference>
<reference evidence="1" key="2">
    <citation type="submission" date="2014-09" db="EMBL/GenBank/DDBJ databases">
        <authorList>
            <person name="GOMEZ-VALERO Laura"/>
        </authorList>
    </citation>
    <scope>NUCLEOTIDE SEQUENCE</scope>
    <source>
        <strain evidence="1">ATCC33218</strain>
    </source>
</reference>
<dbReference type="Proteomes" id="UP000182998">
    <property type="component" value="Unassembled WGS sequence"/>
</dbReference>
<dbReference type="PATRIC" id="fig|451.8.peg.2516"/>
<accession>A0A098GL00</accession>
<dbReference type="HOGENOM" id="CLU_1219216_0_0_6"/>
<evidence type="ECO:0000313" key="3">
    <source>
        <dbReference type="Proteomes" id="UP000032414"/>
    </source>
</evidence>
<name>A0A098GL00_LEGMI</name>
<dbReference type="EMBL" id="FMVN01000016">
    <property type="protein sequence ID" value="SCY73533.1"/>
    <property type="molecule type" value="Genomic_DNA"/>
</dbReference>
<evidence type="ECO:0000313" key="2">
    <source>
        <dbReference type="EMBL" id="SCY73533.1"/>
    </source>
</evidence>
<reference evidence="2 4" key="3">
    <citation type="submission" date="2016-10" db="EMBL/GenBank/DDBJ databases">
        <authorList>
            <person name="Varghese N."/>
            <person name="Submissions S."/>
        </authorList>
    </citation>
    <scope>NUCLEOTIDE SEQUENCE [LARGE SCALE GENOMIC DNA]</scope>
    <source>
        <strain evidence="2 4">ATCC 33218</strain>
    </source>
</reference>
<evidence type="ECO:0000313" key="1">
    <source>
        <dbReference type="EMBL" id="CEG62161.1"/>
    </source>
</evidence>
<gene>
    <name evidence="1" type="ORF">LMI_2926</name>
    <name evidence="2" type="ORF">SAMN02982997_02703</name>
</gene>
<dbReference type="KEGG" id="tmc:LMI_2926"/>
<dbReference type="AlphaFoldDB" id="A0A098GL00"/>
<evidence type="ECO:0000313" key="4">
    <source>
        <dbReference type="Proteomes" id="UP000182998"/>
    </source>
</evidence>
<dbReference type="RefSeq" id="WP_045100275.1">
    <property type="nucleotide sequence ID" value="NZ_CP020614.1"/>
</dbReference>
<keyword evidence="4" id="KW-1185">Reference proteome</keyword>
<dbReference type="Proteomes" id="UP000032414">
    <property type="component" value="Chromosome I"/>
</dbReference>
<protein>
    <submittedName>
        <fullName evidence="1">Uncharacterized protein</fullName>
    </submittedName>
</protein>
<sequence>MQPDASKVKDLIDYKEQKMQVMRTNFPNVMEDSFKPGRIVYRLCDLSPEEMVKNGGFKSASSLHIATTGSGDNTGSICFSLLPECAAIFNDHFPKDKKKYMYACLLTGTFFAPGGKWRQVVIPGSFPIPSLWIAREVIDVTHNRKMIFGPMIGHVPPQQDIIWGDSFKVFTKSSLNLPDIIDYGHEDKEIEFEIIDRPDSKKFQEKVMSHYSQEFVEREIAASKFSL</sequence>
<proteinExistence type="predicted"/>